<reference evidence="1" key="1">
    <citation type="submission" date="2021-06" db="EMBL/GenBank/DDBJ databases">
        <authorList>
            <person name="Kallberg Y."/>
            <person name="Tangrot J."/>
            <person name="Rosling A."/>
        </authorList>
    </citation>
    <scope>NUCLEOTIDE SEQUENCE</scope>
    <source>
        <strain evidence="1">CL551</strain>
    </source>
</reference>
<evidence type="ECO:0000313" key="2">
    <source>
        <dbReference type="Proteomes" id="UP000789342"/>
    </source>
</evidence>
<comment type="caution">
    <text evidence="1">The sequence shown here is derived from an EMBL/GenBank/DDBJ whole genome shotgun (WGS) entry which is preliminary data.</text>
</comment>
<dbReference type="AlphaFoldDB" id="A0A9N9GW08"/>
<accession>A0A9N9GW08</accession>
<sequence>MSAFQPPRHSCRWTRGGRKGLGGMCKTSTHFNDEPGFISNEFLECLFIRLDSSRAYNGWGASRTLLIFDTREFETSVKCEP</sequence>
<keyword evidence="2" id="KW-1185">Reference proteome</keyword>
<dbReference type="EMBL" id="CAJVPV010008330">
    <property type="protein sequence ID" value="CAG8629307.1"/>
    <property type="molecule type" value="Genomic_DNA"/>
</dbReference>
<feature type="non-terminal residue" evidence="1">
    <location>
        <position position="1"/>
    </location>
</feature>
<name>A0A9N9GW08_9GLOM</name>
<dbReference type="Proteomes" id="UP000789342">
    <property type="component" value="Unassembled WGS sequence"/>
</dbReference>
<protein>
    <submittedName>
        <fullName evidence="1">5845_t:CDS:1</fullName>
    </submittedName>
</protein>
<gene>
    <name evidence="1" type="ORF">AMORRO_LOCUS9014</name>
</gene>
<organism evidence="1 2">
    <name type="scientific">Acaulospora morrowiae</name>
    <dbReference type="NCBI Taxonomy" id="94023"/>
    <lineage>
        <taxon>Eukaryota</taxon>
        <taxon>Fungi</taxon>
        <taxon>Fungi incertae sedis</taxon>
        <taxon>Mucoromycota</taxon>
        <taxon>Glomeromycotina</taxon>
        <taxon>Glomeromycetes</taxon>
        <taxon>Diversisporales</taxon>
        <taxon>Acaulosporaceae</taxon>
        <taxon>Acaulospora</taxon>
    </lineage>
</organism>
<evidence type="ECO:0000313" key="1">
    <source>
        <dbReference type="EMBL" id="CAG8629307.1"/>
    </source>
</evidence>
<proteinExistence type="predicted"/>